<dbReference type="Gene3D" id="1.20.1740.10">
    <property type="entry name" value="Amino acid/polyamine transporter I"/>
    <property type="match status" value="1"/>
</dbReference>
<reference evidence="11 13" key="2">
    <citation type="submission" date="2018-06" db="EMBL/GenBank/DDBJ databases">
        <authorList>
            <consortium name="Pathogen Informatics"/>
            <person name="Doyle S."/>
        </authorList>
    </citation>
    <scope>NUCLEOTIDE SEQUENCE [LARGE SCALE GENOMIC DNA]</scope>
    <source>
        <strain evidence="11 13">NCTC13028</strain>
    </source>
</reference>
<dbReference type="InterPro" id="IPR001463">
    <property type="entry name" value="Na/Ala_symport"/>
</dbReference>
<comment type="subcellular location">
    <subcellularLocation>
        <location evidence="1 9">Cell membrane</location>
        <topology evidence="1 9">Multi-pass membrane protein</topology>
    </subcellularLocation>
</comment>
<dbReference type="RefSeq" id="WP_089868111.1">
    <property type="nucleotide sequence ID" value="NZ_CP173238.1"/>
</dbReference>
<name>A0A1G9K4X1_CLOCO</name>
<dbReference type="PANTHER" id="PTHR30330:SF1">
    <property type="entry name" value="AMINO-ACID CARRIER PROTEIN ALST"/>
    <property type="match status" value="1"/>
</dbReference>
<keyword evidence="8 9" id="KW-0472">Membrane</keyword>
<keyword evidence="7 9" id="KW-1133">Transmembrane helix</keyword>
<evidence type="ECO:0000313" key="10">
    <source>
        <dbReference type="EMBL" id="SDL44576.1"/>
    </source>
</evidence>
<evidence type="ECO:0000256" key="9">
    <source>
        <dbReference type="RuleBase" id="RU363064"/>
    </source>
</evidence>
<dbReference type="OrthoDB" id="9804874at2"/>
<evidence type="ECO:0000256" key="4">
    <source>
        <dbReference type="ARBA" id="ARBA00022475"/>
    </source>
</evidence>
<feature type="transmembrane region" description="Helical" evidence="9">
    <location>
        <begin position="68"/>
        <end position="90"/>
    </location>
</feature>
<protein>
    <submittedName>
        <fullName evidence="10">Alanine or glycine:cation symporter, AGCS family</fullName>
    </submittedName>
    <submittedName>
        <fullName evidence="11">Amino acid carrier protein</fullName>
    </submittedName>
</protein>
<dbReference type="Proteomes" id="UP000198811">
    <property type="component" value="Unassembled WGS sequence"/>
</dbReference>
<evidence type="ECO:0000313" key="13">
    <source>
        <dbReference type="Proteomes" id="UP000250223"/>
    </source>
</evidence>
<organism evidence="11 13">
    <name type="scientific">Clostridium cochlearium</name>
    <dbReference type="NCBI Taxonomy" id="1494"/>
    <lineage>
        <taxon>Bacteria</taxon>
        <taxon>Bacillati</taxon>
        <taxon>Bacillota</taxon>
        <taxon>Clostridia</taxon>
        <taxon>Eubacteriales</taxon>
        <taxon>Clostridiaceae</taxon>
        <taxon>Clostridium</taxon>
    </lineage>
</organism>
<dbReference type="FunFam" id="1.20.1740.10:FF:000004">
    <property type="entry name" value="Sodium:alanine symporter family protein"/>
    <property type="match status" value="1"/>
</dbReference>
<dbReference type="Proteomes" id="UP000250223">
    <property type="component" value="Unassembled WGS sequence"/>
</dbReference>
<feature type="transmembrane region" description="Helical" evidence="9">
    <location>
        <begin position="350"/>
        <end position="370"/>
    </location>
</feature>
<dbReference type="PANTHER" id="PTHR30330">
    <property type="entry name" value="AGSS FAMILY TRANSPORTER, SODIUM-ALANINE"/>
    <property type="match status" value="1"/>
</dbReference>
<evidence type="ECO:0000256" key="5">
    <source>
        <dbReference type="ARBA" id="ARBA00022692"/>
    </source>
</evidence>
<evidence type="ECO:0000256" key="1">
    <source>
        <dbReference type="ARBA" id="ARBA00004651"/>
    </source>
</evidence>
<feature type="transmembrane region" description="Helical" evidence="9">
    <location>
        <begin position="96"/>
        <end position="113"/>
    </location>
</feature>
<proteinExistence type="inferred from homology"/>
<feature type="transmembrane region" description="Helical" evidence="9">
    <location>
        <begin position="183"/>
        <end position="201"/>
    </location>
</feature>
<feature type="transmembrane region" description="Helical" evidence="9">
    <location>
        <begin position="15"/>
        <end position="33"/>
    </location>
</feature>
<dbReference type="PRINTS" id="PR00175">
    <property type="entry name" value="NAALASMPORT"/>
</dbReference>
<evidence type="ECO:0000313" key="12">
    <source>
        <dbReference type="Proteomes" id="UP000198811"/>
    </source>
</evidence>
<feature type="transmembrane region" description="Helical" evidence="9">
    <location>
        <begin position="414"/>
        <end position="437"/>
    </location>
</feature>
<dbReference type="Pfam" id="PF01235">
    <property type="entry name" value="Na_Ala_symp"/>
    <property type="match status" value="1"/>
</dbReference>
<accession>A0A1G9K4X1</accession>
<gene>
    <name evidence="11" type="primary">alsT</name>
    <name evidence="11" type="ORF">NCTC13028_00526</name>
    <name evidence="10" type="ORF">SAMN05216497_1379</name>
</gene>
<reference evidence="10 12" key="1">
    <citation type="submission" date="2016-10" db="EMBL/GenBank/DDBJ databases">
        <authorList>
            <person name="Varghese N."/>
            <person name="Submissions S."/>
        </authorList>
    </citation>
    <scope>NUCLEOTIDE SEQUENCE [LARGE SCALE GENOMIC DNA]</scope>
    <source>
        <strain evidence="10 12">NLAE-zl-C224</strain>
    </source>
</reference>
<keyword evidence="4 9" id="KW-1003">Cell membrane</keyword>
<dbReference type="AlphaFoldDB" id="A0A1G9K4X1"/>
<evidence type="ECO:0000256" key="8">
    <source>
        <dbReference type="ARBA" id="ARBA00023136"/>
    </source>
</evidence>
<keyword evidence="6 9" id="KW-0769">Symport</keyword>
<dbReference type="NCBIfam" id="TIGR00835">
    <property type="entry name" value="agcS"/>
    <property type="match status" value="1"/>
</dbReference>
<comment type="similarity">
    <text evidence="2 9">Belongs to the alanine or glycine:cation symporter (AGCS) (TC 2.A.25) family.</text>
</comment>
<dbReference type="PROSITE" id="PS00873">
    <property type="entry name" value="NA_ALANINE_SYMP"/>
    <property type="match status" value="1"/>
</dbReference>
<keyword evidence="5 9" id="KW-0812">Transmembrane</keyword>
<evidence type="ECO:0000256" key="7">
    <source>
        <dbReference type="ARBA" id="ARBA00022989"/>
    </source>
</evidence>
<dbReference type="GO" id="GO:0005886">
    <property type="term" value="C:plasma membrane"/>
    <property type="evidence" value="ECO:0007669"/>
    <property type="project" value="UniProtKB-SubCell"/>
</dbReference>
<feature type="transmembrane region" description="Helical" evidence="9">
    <location>
        <begin position="240"/>
        <end position="261"/>
    </location>
</feature>
<evidence type="ECO:0000256" key="6">
    <source>
        <dbReference type="ARBA" id="ARBA00022847"/>
    </source>
</evidence>
<dbReference type="EMBL" id="UAWC01000001">
    <property type="protein sequence ID" value="SQB33531.1"/>
    <property type="molecule type" value="Genomic_DNA"/>
</dbReference>
<feature type="transmembrane region" description="Helical" evidence="9">
    <location>
        <begin position="208"/>
        <end position="228"/>
    </location>
</feature>
<dbReference type="GO" id="GO:0005283">
    <property type="term" value="F:amino acid:sodium symporter activity"/>
    <property type="evidence" value="ECO:0007669"/>
    <property type="project" value="InterPro"/>
</dbReference>
<dbReference type="EMBL" id="FNGL01000037">
    <property type="protein sequence ID" value="SDL44576.1"/>
    <property type="molecule type" value="Genomic_DNA"/>
</dbReference>
<sequence length="470" mass="50347">MQSLEQLISLLNDWLYSYVLIVLLIGLGIYFTFKIKFGQFRLIGHMFKLMTESADGVGDKKGITPFKAFCISAASRIGTGNIAGVAVAIAAGGPGAVFWMWVIALIGGATSFVESTLGQIYKVKDGDTFRGGPAYYIEQALGKRKLGVFFSILTAVTFGFIFNSVQANTIASSFTKAFNIKPLYIGIVLFIVTGYVIFGGVKRIANVSATIVPIMASLYILVALFIMIKNITLVPHMFGMIFANAFGVKAAFGGTLGAAIMNGVRRGLFSNEAGMGSVPNAAATADTSHPAKQGLIQTLGVYVDTILVCSTTAFIILLSGILNTPGAADLEGVQLTQAALSLQVGNWGNTFLAICILLFSYSSIIGNYYYGESNIEFIESSSGFLTAYRIFVLVMVFLGSIAKFGLIWDAADVFMGTMAVINLIVISKLGPIAFATFNDYVKQLKESNNPVFKASNIKGLGKVECWNDDN</sequence>
<feature type="transmembrane region" description="Helical" evidence="9">
    <location>
        <begin position="299"/>
        <end position="322"/>
    </location>
</feature>
<evidence type="ECO:0000256" key="2">
    <source>
        <dbReference type="ARBA" id="ARBA00009261"/>
    </source>
</evidence>
<evidence type="ECO:0000256" key="3">
    <source>
        <dbReference type="ARBA" id="ARBA00022448"/>
    </source>
</evidence>
<keyword evidence="12" id="KW-1185">Reference proteome</keyword>
<feature type="transmembrane region" description="Helical" evidence="9">
    <location>
        <begin position="390"/>
        <end position="408"/>
    </location>
</feature>
<feature type="transmembrane region" description="Helical" evidence="9">
    <location>
        <begin position="146"/>
        <end position="163"/>
    </location>
</feature>
<keyword evidence="3 9" id="KW-0813">Transport</keyword>
<evidence type="ECO:0000313" key="11">
    <source>
        <dbReference type="EMBL" id="SQB33531.1"/>
    </source>
</evidence>